<dbReference type="Pfam" id="PF01266">
    <property type="entry name" value="DAO"/>
    <property type="match status" value="1"/>
</dbReference>
<dbReference type="GO" id="GO:0016491">
    <property type="term" value="F:oxidoreductase activity"/>
    <property type="evidence" value="ECO:0007669"/>
    <property type="project" value="UniProtKB-KW"/>
</dbReference>
<evidence type="ECO:0000313" key="4">
    <source>
        <dbReference type="Proteomes" id="UP001597294"/>
    </source>
</evidence>
<organism evidence="3 4">
    <name type="scientific">Kiloniella antarctica</name>
    <dbReference type="NCBI Taxonomy" id="1550907"/>
    <lineage>
        <taxon>Bacteria</taxon>
        <taxon>Pseudomonadati</taxon>
        <taxon>Pseudomonadota</taxon>
        <taxon>Alphaproteobacteria</taxon>
        <taxon>Rhodospirillales</taxon>
        <taxon>Kiloniellaceae</taxon>
        <taxon>Kiloniella</taxon>
    </lineage>
</organism>
<dbReference type="EC" id="1.-.-.-" evidence="3"/>
<dbReference type="SUPFAM" id="SSF54373">
    <property type="entry name" value="FAD-linked reductases, C-terminal domain"/>
    <property type="match status" value="1"/>
</dbReference>
<evidence type="ECO:0000256" key="1">
    <source>
        <dbReference type="ARBA" id="ARBA00023002"/>
    </source>
</evidence>
<dbReference type="Proteomes" id="UP001597294">
    <property type="component" value="Unassembled WGS sequence"/>
</dbReference>
<dbReference type="InterPro" id="IPR036188">
    <property type="entry name" value="FAD/NAD-bd_sf"/>
</dbReference>
<keyword evidence="1 3" id="KW-0560">Oxidoreductase</keyword>
<accession>A0ABW5BG75</accession>
<protein>
    <submittedName>
        <fullName evidence="3">NAD(P)/FAD-dependent oxidoreductase</fullName>
        <ecNumber evidence="3">1.-.-.-</ecNumber>
    </submittedName>
</protein>
<dbReference type="PANTHER" id="PTHR13847">
    <property type="entry name" value="SARCOSINE DEHYDROGENASE-RELATED"/>
    <property type="match status" value="1"/>
</dbReference>
<dbReference type="RefSeq" id="WP_380248213.1">
    <property type="nucleotide sequence ID" value="NZ_JBHUII010000001.1"/>
</dbReference>
<dbReference type="Gene3D" id="3.30.9.10">
    <property type="entry name" value="D-Amino Acid Oxidase, subunit A, domain 2"/>
    <property type="match status" value="1"/>
</dbReference>
<name>A0ABW5BG75_9PROT</name>
<evidence type="ECO:0000259" key="2">
    <source>
        <dbReference type="Pfam" id="PF01266"/>
    </source>
</evidence>
<dbReference type="SUPFAM" id="SSF51905">
    <property type="entry name" value="FAD/NAD(P)-binding domain"/>
    <property type="match status" value="1"/>
</dbReference>
<reference evidence="4" key="1">
    <citation type="journal article" date="2019" name="Int. J. Syst. Evol. Microbiol.">
        <title>The Global Catalogue of Microorganisms (GCM) 10K type strain sequencing project: providing services to taxonomists for standard genome sequencing and annotation.</title>
        <authorList>
            <consortium name="The Broad Institute Genomics Platform"/>
            <consortium name="The Broad Institute Genome Sequencing Center for Infectious Disease"/>
            <person name="Wu L."/>
            <person name="Ma J."/>
        </authorList>
    </citation>
    <scope>NUCLEOTIDE SEQUENCE [LARGE SCALE GENOMIC DNA]</scope>
    <source>
        <strain evidence="4">CGMCC 4.7192</strain>
    </source>
</reference>
<dbReference type="InterPro" id="IPR006076">
    <property type="entry name" value="FAD-dep_OxRdtase"/>
</dbReference>
<comment type="caution">
    <text evidence="3">The sequence shown here is derived from an EMBL/GenBank/DDBJ whole genome shotgun (WGS) entry which is preliminary data.</text>
</comment>
<keyword evidence="4" id="KW-1185">Reference proteome</keyword>
<gene>
    <name evidence="3" type="ORF">ACFSKO_02880</name>
</gene>
<evidence type="ECO:0000313" key="3">
    <source>
        <dbReference type="EMBL" id="MFD2204534.1"/>
    </source>
</evidence>
<dbReference type="EMBL" id="JBHUII010000001">
    <property type="protein sequence ID" value="MFD2204534.1"/>
    <property type="molecule type" value="Genomic_DNA"/>
</dbReference>
<proteinExistence type="predicted"/>
<feature type="domain" description="FAD dependent oxidoreductase" evidence="2">
    <location>
        <begin position="6"/>
        <end position="363"/>
    </location>
</feature>
<dbReference type="Gene3D" id="3.50.50.60">
    <property type="entry name" value="FAD/NAD(P)-binding domain"/>
    <property type="match status" value="1"/>
</dbReference>
<dbReference type="PANTHER" id="PTHR13847:SF287">
    <property type="entry name" value="FAD-DEPENDENT OXIDOREDUCTASE DOMAIN-CONTAINING PROTEIN 1"/>
    <property type="match status" value="1"/>
</dbReference>
<sequence length="405" mass="43264">MESTSVVIIGGGVLGASVAYHLASMGQKDVLLLERNNLATASSSQAAGLMFQVSSKPAVDQLSRRTFEVLSTLEKITDEELDFKSAGTLRIAEAVGEKNNLNALYKRAQNEGVSAEQVSEKWRLEQLPWLKSGSDALAVYFQDEGYIDPYRLTNAYAKAARHYGAKIKTGVSVLSLNTCNGKISGVETDTGQISCDSVVVAGGSWSNQLTAPLGVPLPMIPTRSHFWIAAPDENFGPDQPMVVHADAGAYTRPEVGGLLLGVQEAQSRTFDYRKLPDDILSFAVTEEGSEWDALIEAEIRIKSFFPGLENAGFESYMAGLSAYTPDGHFILGPVDKVTGLHVATGCCGSGVMASGGIGEALAEIIIGGTSKYDLCAFNPERFGAIDPTSAEFQMLCAEARARKSK</sequence>